<dbReference type="AlphaFoldDB" id="A0A1X7UFG7"/>
<proteinExistence type="predicted"/>
<evidence type="ECO:0000313" key="2">
    <source>
        <dbReference type="EnsemblMetazoa" id="Aqu2.1.26704_001"/>
    </source>
</evidence>
<organism evidence="2">
    <name type="scientific">Amphimedon queenslandica</name>
    <name type="common">Sponge</name>
    <dbReference type="NCBI Taxonomy" id="400682"/>
    <lineage>
        <taxon>Eukaryota</taxon>
        <taxon>Metazoa</taxon>
        <taxon>Porifera</taxon>
        <taxon>Demospongiae</taxon>
        <taxon>Heteroscleromorpha</taxon>
        <taxon>Haplosclerida</taxon>
        <taxon>Niphatidae</taxon>
        <taxon>Amphimedon</taxon>
    </lineage>
</organism>
<dbReference type="InterPro" id="IPR053164">
    <property type="entry name" value="IS1016-like_transposase"/>
</dbReference>
<dbReference type="PANTHER" id="PTHR47163:SF2">
    <property type="entry name" value="SI:DKEY-17M8.2"/>
    <property type="match status" value="1"/>
</dbReference>
<accession>A0A1X7UFG7</accession>
<sequence>MSRTLDAEVCSTELLQMPIILSGPGIVVQIDESQFKHKRKNHTGRAPASDGWVVGLVNTSHTPALGYMQDVQSRDTATLLPIINNHVVPGTVIHSDEWRAYRRVAQSCHISHLMQQFIILLSLLHQM</sequence>
<dbReference type="InParanoid" id="A0A1X7UFG7"/>
<dbReference type="PANTHER" id="PTHR47163">
    <property type="entry name" value="DDE_TNP_IS1595 DOMAIN-CONTAINING PROTEIN"/>
    <property type="match status" value="1"/>
</dbReference>
<dbReference type="EnsemblMetazoa" id="Aqu2.1.26704_001">
    <property type="protein sequence ID" value="Aqu2.1.26704_001"/>
    <property type="gene ID" value="Aqu2.1.26704"/>
</dbReference>
<feature type="domain" description="ISXO2-like transposase" evidence="1">
    <location>
        <begin position="20"/>
        <end position="122"/>
    </location>
</feature>
<dbReference type="Pfam" id="PF12762">
    <property type="entry name" value="DDE_Tnp_IS1595"/>
    <property type="match status" value="1"/>
</dbReference>
<dbReference type="OMA" id="CHISHLM"/>
<dbReference type="SMART" id="SM01126">
    <property type="entry name" value="DDE_Tnp_IS1595"/>
    <property type="match status" value="1"/>
</dbReference>
<reference evidence="2" key="1">
    <citation type="submission" date="2017-05" db="UniProtKB">
        <authorList>
            <consortium name="EnsemblMetazoa"/>
        </authorList>
    </citation>
    <scope>IDENTIFICATION</scope>
</reference>
<dbReference type="OrthoDB" id="10062329at2759"/>
<evidence type="ECO:0000259" key="1">
    <source>
        <dbReference type="SMART" id="SM01126"/>
    </source>
</evidence>
<name>A0A1X7UFG7_AMPQE</name>
<protein>
    <recommendedName>
        <fullName evidence="1">ISXO2-like transposase domain-containing protein</fullName>
    </recommendedName>
</protein>
<dbReference type="InterPro" id="IPR024445">
    <property type="entry name" value="Tnp_ISXO2-like"/>
</dbReference>